<protein>
    <recommendedName>
        <fullName evidence="2">Nucleotide-diphospho-sugar transferase domain-containing protein</fullName>
    </recommendedName>
</protein>
<dbReference type="AlphaFoldDB" id="A0A6C0IBN8"/>
<proteinExistence type="predicted"/>
<evidence type="ECO:0008006" key="2">
    <source>
        <dbReference type="Google" id="ProtNLM"/>
    </source>
</evidence>
<dbReference type="Pfam" id="PF09612">
    <property type="entry name" value="HtrL_YibB"/>
    <property type="match status" value="1"/>
</dbReference>
<sequence>MDILTVSALYKINSKRPFEEYFYFMRLLITSTTHKMVIFTTEDIKHFIPMRENIHIIILPIEEWYSHSFANENQYKRITQLYSIIHNVRRIDSNLIKVYAEKHMFVKRALQLFPDFSYYMWMDIGCVRMDAELKPYLTTFPNINKLQLLNIGDKICFQLRRDISINNLNDFNSFRCNPYIGGGIIIGSSKAWAQFPQLYQTSLASLKKMKVLWGNDEHIYTDMLIKNQEHITAIETYHADIAPDFPHRDYMTWFGFLFALSDNYTGPIRMLVN</sequence>
<dbReference type="InterPro" id="IPR011735">
    <property type="entry name" value="WlaTC/HtrL_glycosyltransf"/>
</dbReference>
<organism evidence="1">
    <name type="scientific">viral metagenome</name>
    <dbReference type="NCBI Taxonomy" id="1070528"/>
    <lineage>
        <taxon>unclassified sequences</taxon>
        <taxon>metagenomes</taxon>
        <taxon>organismal metagenomes</taxon>
    </lineage>
</organism>
<accession>A0A6C0IBN8</accession>
<name>A0A6C0IBN8_9ZZZZ</name>
<dbReference type="EMBL" id="MN740152">
    <property type="protein sequence ID" value="QHT89786.1"/>
    <property type="molecule type" value="Genomic_DNA"/>
</dbReference>
<evidence type="ECO:0000313" key="1">
    <source>
        <dbReference type="EMBL" id="QHT89786.1"/>
    </source>
</evidence>
<reference evidence="1" key="1">
    <citation type="journal article" date="2020" name="Nature">
        <title>Giant virus diversity and host interactions through global metagenomics.</title>
        <authorList>
            <person name="Schulz F."/>
            <person name="Roux S."/>
            <person name="Paez-Espino D."/>
            <person name="Jungbluth S."/>
            <person name="Walsh D.A."/>
            <person name="Denef V.J."/>
            <person name="McMahon K.D."/>
            <person name="Konstantinidis K.T."/>
            <person name="Eloe-Fadrosh E.A."/>
            <person name="Kyrpides N.C."/>
            <person name="Woyke T."/>
        </authorList>
    </citation>
    <scope>NUCLEOTIDE SEQUENCE</scope>
    <source>
        <strain evidence="1">GVMAG-M-3300023184-62</strain>
    </source>
</reference>